<protein>
    <recommendedName>
        <fullName evidence="9">Transporter</fullName>
    </recommendedName>
</protein>
<dbReference type="STRING" id="67386.AQI95_04535"/>
<keyword evidence="3 6" id="KW-0812">Transmembrane</keyword>
<dbReference type="InterPro" id="IPR000791">
    <property type="entry name" value="Gpr1/Fun34/SatP-like"/>
</dbReference>
<feature type="transmembrane region" description="Helical" evidence="6">
    <location>
        <begin position="63"/>
        <end position="82"/>
    </location>
</feature>
<dbReference type="InterPro" id="IPR047623">
    <property type="entry name" value="SatP"/>
</dbReference>
<accession>A0A101PDQ9</accession>
<dbReference type="RefSeq" id="WP_067117688.1">
    <property type="nucleotide sequence ID" value="NZ_JBFACD010000042.1"/>
</dbReference>
<comment type="similarity">
    <text evidence="2">Belongs to the acetate uptake transporter (AceTr) (TC 2.A.96) family.</text>
</comment>
<evidence type="ECO:0000313" key="7">
    <source>
        <dbReference type="EMBL" id="KUN09590.1"/>
    </source>
</evidence>
<dbReference type="GO" id="GO:0015360">
    <property type="term" value="F:acetate:proton symporter activity"/>
    <property type="evidence" value="ECO:0007669"/>
    <property type="project" value="TreeGrafter"/>
</dbReference>
<keyword evidence="4 6" id="KW-1133">Transmembrane helix</keyword>
<evidence type="ECO:0000256" key="5">
    <source>
        <dbReference type="ARBA" id="ARBA00023136"/>
    </source>
</evidence>
<comment type="caution">
    <text evidence="7">The sequence shown here is derived from an EMBL/GenBank/DDBJ whole genome shotgun (WGS) entry which is preliminary data.</text>
</comment>
<proteinExistence type="inferred from homology"/>
<sequence>MSGDPAPLGLAGFALTTLLLSIVNTNLLKEGAAIIPVLGLAAFYGGLAQFAAGLFEFRRGNTFGATAFVSYAAFWMGYWWIAPRARQEADPRRRAPAQADVDPP</sequence>
<evidence type="ECO:0000256" key="4">
    <source>
        <dbReference type="ARBA" id="ARBA00022989"/>
    </source>
</evidence>
<evidence type="ECO:0000256" key="1">
    <source>
        <dbReference type="ARBA" id="ARBA00004141"/>
    </source>
</evidence>
<organism evidence="7 8">
    <name type="scientific">Streptomyces yokosukanensis</name>
    <dbReference type="NCBI Taxonomy" id="67386"/>
    <lineage>
        <taxon>Bacteria</taxon>
        <taxon>Bacillati</taxon>
        <taxon>Actinomycetota</taxon>
        <taxon>Actinomycetes</taxon>
        <taxon>Kitasatosporales</taxon>
        <taxon>Streptomycetaceae</taxon>
        <taxon>Streptomyces</taxon>
    </lineage>
</organism>
<gene>
    <name evidence="7" type="ORF">AQI95_04535</name>
</gene>
<evidence type="ECO:0000313" key="8">
    <source>
        <dbReference type="Proteomes" id="UP000053127"/>
    </source>
</evidence>
<dbReference type="EMBL" id="LMWN01000005">
    <property type="protein sequence ID" value="KUN09590.1"/>
    <property type="molecule type" value="Genomic_DNA"/>
</dbReference>
<dbReference type="PANTHER" id="PTHR30178:SF3">
    <property type="entry name" value="SUCCINATE-ACETATE_PROTON SYMPORTER SATP"/>
    <property type="match status" value="1"/>
</dbReference>
<name>A0A101PDQ9_9ACTN</name>
<dbReference type="Pfam" id="PF01184">
    <property type="entry name" value="Gpr1_Fun34_YaaH"/>
    <property type="match status" value="1"/>
</dbReference>
<keyword evidence="5 6" id="KW-0472">Membrane</keyword>
<keyword evidence="8" id="KW-1185">Reference proteome</keyword>
<dbReference type="Proteomes" id="UP000053127">
    <property type="component" value="Unassembled WGS sequence"/>
</dbReference>
<dbReference type="GO" id="GO:0071422">
    <property type="term" value="P:succinate transmembrane transport"/>
    <property type="evidence" value="ECO:0007669"/>
    <property type="project" value="TreeGrafter"/>
</dbReference>
<feature type="transmembrane region" description="Helical" evidence="6">
    <location>
        <begin position="31"/>
        <end position="51"/>
    </location>
</feature>
<evidence type="ECO:0000256" key="2">
    <source>
        <dbReference type="ARBA" id="ARBA00005587"/>
    </source>
</evidence>
<dbReference type="AlphaFoldDB" id="A0A101PDQ9"/>
<evidence type="ECO:0000256" key="6">
    <source>
        <dbReference type="SAM" id="Phobius"/>
    </source>
</evidence>
<evidence type="ECO:0008006" key="9">
    <source>
        <dbReference type="Google" id="ProtNLM"/>
    </source>
</evidence>
<reference evidence="7 8" key="1">
    <citation type="submission" date="2015-10" db="EMBL/GenBank/DDBJ databases">
        <title>Draft genome sequence of Streptomyces yokosukanensis DSM 40224, type strain for the species Streptomyces yokosukanensis.</title>
        <authorList>
            <person name="Ruckert C."/>
            <person name="Winkler A."/>
            <person name="Kalinowski J."/>
            <person name="Kampfer P."/>
            <person name="Glaeser S."/>
        </authorList>
    </citation>
    <scope>NUCLEOTIDE SEQUENCE [LARGE SCALE GENOMIC DNA]</scope>
    <source>
        <strain evidence="7 8">DSM 40224</strain>
    </source>
</reference>
<evidence type="ECO:0000256" key="3">
    <source>
        <dbReference type="ARBA" id="ARBA00022692"/>
    </source>
</evidence>
<dbReference type="PANTHER" id="PTHR30178">
    <property type="entry name" value="INNER MEMBRANE PROTEIN YAAH"/>
    <property type="match status" value="1"/>
</dbReference>
<dbReference type="NCBIfam" id="NF038013">
    <property type="entry name" value="AceTr_1"/>
    <property type="match status" value="1"/>
</dbReference>
<dbReference type="GO" id="GO:0005886">
    <property type="term" value="C:plasma membrane"/>
    <property type="evidence" value="ECO:0007669"/>
    <property type="project" value="TreeGrafter"/>
</dbReference>
<feature type="transmembrane region" description="Helical" evidence="6">
    <location>
        <begin position="6"/>
        <end position="24"/>
    </location>
</feature>
<comment type="subcellular location">
    <subcellularLocation>
        <location evidence="1">Membrane</location>
        <topology evidence="1">Multi-pass membrane protein</topology>
    </subcellularLocation>
</comment>